<sequence>MLGGRRGFYASAITTPSAFRPSATDLDADLVVVIANDGHVSRRRAPHTVPTVVVAFAEVAQVFLVPTATTATTVTSAIKVSTAARPTTATVAVREPLFELLVDSPSRRTVVVFFNSLLHDALFTDKPIPDVIIVVVAT</sequence>
<dbReference type="AlphaFoldDB" id="A0A131YDC0"/>
<reference evidence="1" key="1">
    <citation type="journal article" date="2016" name="Ticks Tick Borne Dis.">
        <title>De novo assembly and annotation of the salivary gland transcriptome of Rhipicephalus appendiculatus male and female ticks during blood feeding.</title>
        <authorList>
            <person name="de Castro M.H."/>
            <person name="de Klerk D."/>
            <person name="Pienaar R."/>
            <person name="Latif A.A."/>
            <person name="Rees D.J."/>
            <person name="Mans B.J."/>
        </authorList>
    </citation>
    <scope>NUCLEOTIDE SEQUENCE</scope>
    <source>
        <tissue evidence="1">Salivary glands</tissue>
    </source>
</reference>
<organism evidence="1">
    <name type="scientific">Rhipicephalus appendiculatus</name>
    <name type="common">Brown ear tick</name>
    <dbReference type="NCBI Taxonomy" id="34631"/>
    <lineage>
        <taxon>Eukaryota</taxon>
        <taxon>Metazoa</taxon>
        <taxon>Ecdysozoa</taxon>
        <taxon>Arthropoda</taxon>
        <taxon>Chelicerata</taxon>
        <taxon>Arachnida</taxon>
        <taxon>Acari</taxon>
        <taxon>Parasitiformes</taxon>
        <taxon>Ixodida</taxon>
        <taxon>Ixodoidea</taxon>
        <taxon>Ixodidae</taxon>
        <taxon>Rhipicephalinae</taxon>
        <taxon>Rhipicephalus</taxon>
        <taxon>Rhipicephalus</taxon>
    </lineage>
</organism>
<proteinExistence type="predicted"/>
<accession>A0A131YDC0</accession>
<name>A0A131YDC0_RHIAP</name>
<evidence type="ECO:0000313" key="1">
    <source>
        <dbReference type="EMBL" id="JAP77324.1"/>
    </source>
</evidence>
<protein>
    <submittedName>
        <fullName evidence="1">Uncharacterized protein</fullName>
    </submittedName>
</protein>
<dbReference type="EMBL" id="GEDV01011233">
    <property type="protein sequence ID" value="JAP77324.1"/>
    <property type="molecule type" value="Transcribed_RNA"/>
</dbReference>